<evidence type="ECO:0000256" key="2">
    <source>
        <dbReference type="ARBA" id="ARBA00022771"/>
    </source>
</evidence>
<feature type="region of interest" description="Disordered" evidence="5">
    <location>
        <begin position="175"/>
        <end position="210"/>
    </location>
</feature>
<dbReference type="GO" id="GO:0031267">
    <property type="term" value="F:small GTPase binding"/>
    <property type="evidence" value="ECO:0007669"/>
    <property type="project" value="InterPro"/>
</dbReference>
<dbReference type="InterPro" id="IPR010911">
    <property type="entry name" value="Rab_BD"/>
</dbReference>
<keyword evidence="3" id="KW-0862">Zinc</keyword>
<dbReference type="GO" id="GO:0006886">
    <property type="term" value="P:intracellular protein transport"/>
    <property type="evidence" value="ECO:0007669"/>
    <property type="project" value="InterPro"/>
</dbReference>
<evidence type="ECO:0000313" key="9">
    <source>
        <dbReference type="RefSeq" id="XP_019617546.1"/>
    </source>
</evidence>
<dbReference type="InterPro" id="IPR011011">
    <property type="entry name" value="Znf_FYVE_PHD"/>
</dbReference>
<dbReference type="InterPro" id="IPR051745">
    <property type="entry name" value="Intracell_Transport_Effector"/>
</dbReference>
<sequence>MEDYTYLQALLAGDLSRLPRLRTLETKMGRTLNLSHLSDEEAAQVLKVVQRDFELRRREKERLRKVAENIKEDQGKGVVLAKPQGGGNNDNACVRCNKTFFFLLNRKIRCADCNNYVCKDCSALDSKDNVWVCSFCQRVRELKTQSAEWFYSNIKQRFKRFGSAKVVRSLYKRKGERSGTSDSDHDSTYTAPGRIGPRPRPTSPTSDAGCQTDPEFAFSDTEVQTDGLDKFAYNRRDPTSVENFKSQIETIVTAMAQPIVSAAVLIVARCALRVPVLPASYLSCRTTGVLTWNGSQDLTCAASDSDHDSTYTAPGRIGPRPRPTSPTSDAGCQTDPEFAFSDTEVQTDGLDKKRPDLSGELQEPD</sequence>
<evidence type="ECO:0000256" key="5">
    <source>
        <dbReference type="SAM" id="MobiDB-lite"/>
    </source>
</evidence>
<feature type="region of interest" description="Disordered" evidence="5">
    <location>
        <begin position="302"/>
        <end position="365"/>
    </location>
</feature>
<gene>
    <name evidence="9" type="primary">LOC109464892</name>
</gene>
<dbReference type="PROSITE" id="PS50178">
    <property type="entry name" value="ZF_FYVE"/>
    <property type="match status" value="1"/>
</dbReference>
<feature type="compositionally biased region" description="Basic and acidic residues" evidence="5">
    <location>
        <begin position="176"/>
        <end position="187"/>
    </location>
</feature>
<dbReference type="AlphaFoldDB" id="A0A6P4YKB2"/>
<proteinExistence type="predicted"/>
<dbReference type="InterPro" id="IPR041282">
    <property type="entry name" value="FYVE_2"/>
</dbReference>
<protein>
    <submittedName>
        <fullName evidence="9">Rab effector MyRIP-like</fullName>
    </submittedName>
</protein>
<dbReference type="GO" id="GO:0017022">
    <property type="term" value="F:myosin binding"/>
    <property type="evidence" value="ECO:0007669"/>
    <property type="project" value="TreeGrafter"/>
</dbReference>
<dbReference type="InterPro" id="IPR017455">
    <property type="entry name" value="Znf_FYVE-rel"/>
</dbReference>
<evidence type="ECO:0000259" key="7">
    <source>
        <dbReference type="PROSITE" id="PS50916"/>
    </source>
</evidence>
<evidence type="ECO:0000259" key="6">
    <source>
        <dbReference type="PROSITE" id="PS50178"/>
    </source>
</evidence>
<dbReference type="PANTHER" id="PTHR14555">
    <property type="entry name" value="MYELIN-ASSOCIATED OLIGODENDROCYTIC BASIC PROTEIN MOBP -RELATED"/>
    <property type="match status" value="1"/>
</dbReference>
<dbReference type="FunFam" id="3.30.40.10:FF:000018">
    <property type="entry name" value="Synaptotagmin-like 5, isoform CRA_a"/>
    <property type="match status" value="1"/>
</dbReference>
<dbReference type="Proteomes" id="UP000515135">
    <property type="component" value="Unplaced"/>
</dbReference>
<dbReference type="PANTHER" id="PTHR14555:SF3">
    <property type="entry name" value="RABBD DOMAIN-CONTAINING PROTEIN"/>
    <property type="match status" value="1"/>
</dbReference>
<dbReference type="Pfam" id="PF02318">
    <property type="entry name" value="FYVE_2"/>
    <property type="match status" value="1"/>
</dbReference>
<dbReference type="InterPro" id="IPR013083">
    <property type="entry name" value="Znf_RING/FYVE/PHD"/>
</dbReference>
<keyword evidence="1" id="KW-0479">Metal-binding</keyword>
<dbReference type="GO" id="GO:0003779">
    <property type="term" value="F:actin binding"/>
    <property type="evidence" value="ECO:0007669"/>
    <property type="project" value="TreeGrafter"/>
</dbReference>
<organism evidence="8 9">
    <name type="scientific">Branchiostoma belcheri</name>
    <name type="common">Amphioxus</name>
    <dbReference type="NCBI Taxonomy" id="7741"/>
    <lineage>
        <taxon>Eukaryota</taxon>
        <taxon>Metazoa</taxon>
        <taxon>Chordata</taxon>
        <taxon>Cephalochordata</taxon>
        <taxon>Leptocardii</taxon>
        <taxon>Amphioxiformes</taxon>
        <taxon>Branchiostomatidae</taxon>
        <taxon>Branchiostoma</taxon>
    </lineage>
</organism>
<evidence type="ECO:0000313" key="8">
    <source>
        <dbReference type="Proteomes" id="UP000515135"/>
    </source>
</evidence>
<feature type="domain" description="FYVE-type" evidence="6">
    <location>
        <begin position="87"/>
        <end position="141"/>
    </location>
</feature>
<evidence type="ECO:0000256" key="4">
    <source>
        <dbReference type="PROSITE-ProRule" id="PRU00091"/>
    </source>
</evidence>
<dbReference type="GO" id="GO:0008270">
    <property type="term" value="F:zinc ion binding"/>
    <property type="evidence" value="ECO:0007669"/>
    <property type="project" value="UniProtKB-KW"/>
</dbReference>
<dbReference type="PROSITE" id="PS50916">
    <property type="entry name" value="RABBD"/>
    <property type="match status" value="1"/>
</dbReference>
<keyword evidence="2 4" id="KW-0863">Zinc-finger</keyword>
<dbReference type="SUPFAM" id="SSF57903">
    <property type="entry name" value="FYVE/PHD zinc finger"/>
    <property type="match status" value="1"/>
</dbReference>
<dbReference type="GO" id="GO:0030864">
    <property type="term" value="C:cortical actin cytoskeleton"/>
    <property type="evidence" value="ECO:0007669"/>
    <property type="project" value="TreeGrafter"/>
</dbReference>
<dbReference type="Gene3D" id="3.30.40.10">
    <property type="entry name" value="Zinc/RING finger domain, C3HC4 (zinc finger)"/>
    <property type="match status" value="1"/>
</dbReference>
<accession>A0A6P4YKB2</accession>
<evidence type="ECO:0000256" key="1">
    <source>
        <dbReference type="ARBA" id="ARBA00022723"/>
    </source>
</evidence>
<dbReference type="KEGG" id="bbel:109464892"/>
<reference evidence="9" key="1">
    <citation type="submission" date="2025-08" db="UniProtKB">
        <authorList>
            <consortium name="RefSeq"/>
        </authorList>
    </citation>
    <scope>IDENTIFICATION</scope>
    <source>
        <tissue evidence="9">Gonad</tissue>
    </source>
</reference>
<name>A0A6P4YKB2_BRABE</name>
<dbReference type="OrthoDB" id="10072397at2759"/>
<dbReference type="RefSeq" id="XP_019617546.1">
    <property type="nucleotide sequence ID" value="XM_019761987.1"/>
</dbReference>
<evidence type="ECO:0000256" key="3">
    <source>
        <dbReference type="ARBA" id="ARBA00022833"/>
    </source>
</evidence>
<feature type="domain" description="RabBD" evidence="7">
    <location>
        <begin position="31"/>
        <end position="153"/>
    </location>
</feature>
<dbReference type="GeneID" id="109464892"/>
<keyword evidence="8" id="KW-1185">Reference proteome</keyword>